<dbReference type="Gene3D" id="1.25.40.20">
    <property type="entry name" value="Ankyrin repeat-containing domain"/>
    <property type="match status" value="1"/>
</dbReference>
<keyword evidence="1" id="KW-0040">ANK repeat</keyword>
<dbReference type="InterPro" id="IPR002110">
    <property type="entry name" value="Ankyrin_rpt"/>
</dbReference>
<dbReference type="Proteomes" id="UP000007752">
    <property type="component" value="Chromosome 1"/>
</dbReference>
<name>A2ZPU2_ORYSJ</name>
<dbReference type="Pfam" id="PF12796">
    <property type="entry name" value="Ank_2"/>
    <property type="match status" value="1"/>
</dbReference>
<dbReference type="PANTHER" id="PTHR46224">
    <property type="entry name" value="ANKYRIN REPEAT FAMILY PROTEIN"/>
    <property type="match status" value="1"/>
</dbReference>
<accession>A2ZPU2</accession>
<dbReference type="InterPro" id="IPR051616">
    <property type="entry name" value="Cul2-RING_E3_ligase_SR"/>
</dbReference>
<dbReference type="InterPro" id="IPR019734">
    <property type="entry name" value="TPR_rpt"/>
</dbReference>
<dbReference type="PROSITE" id="PS50088">
    <property type="entry name" value="ANK_REPEAT"/>
    <property type="match status" value="1"/>
</dbReference>
<feature type="region of interest" description="Disordered" evidence="2">
    <location>
        <begin position="355"/>
        <end position="376"/>
    </location>
</feature>
<dbReference type="SMART" id="SM00028">
    <property type="entry name" value="TPR"/>
    <property type="match status" value="2"/>
</dbReference>
<dbReference type="PANTHER" id="PTHR46224:SF10">
    <property type="entry name" value="OS01G0189100 PROTEIN"/>
    <property type="match status" value="1"/>
</dbReference>
<dbReference type="AlphaFoldDB" id="A2ZPU2"/>
<dbReference type="Gene3D" id="1.25.40.10">
    <property type="entry name" value="Tetratricopeptide repeat domain"/>
    <property type="match status" value="1"/>
</dbReference>
<dbReference type="InterPro" id="IPR011990">
    <property type="entry name" value="TPR-like_helical_dom_sf"/>
</dbReference>
<reference evidence="3" key="2">
    <citation type="submission" date="2008-12" db="EMBL/GenBank/DDBJ databases">
        <title>Improved gene annotation of the rice (Oryza sativa) genomes.</title>
        <authorList>
            <person name="Wang J."/>
            <person name="Li R."/>
            <person name="Fan W."/>
            <person name="Huang Q."/>
            <person name="Zhang J."/>
            <person name="Zhou Y."/>
            <person name="Hu Y."/>
            <person name="Zi S."/>
            <person name="Li J."/>
            <person name="Ni P."/>
            <person name="Zheng H."/>
            <person name="Zhang Y."/>
            <person name="Zhao M."/>
            <person name="Hao Q."/>
            <person name="McDermott J."/>
            <person name="Samudrala R."/>
            <person name="Kristiansen K."/>
            <person name="Wong G.K.-S."/>
        </authorList>
    </citation>
    <scope>NUCLEOTIDE SEQUENCE</scope>
</reference>
<reference evidence="3" key="1">
    <citation type="journal article" date="2005" name="PLoS Biol.">
        <title>The genomes of Oryza sativa: a history of duplications.</title>
        <authorList>
            <person name="Yu J."/>
            <person name="Wang J."/>
            <person name="Lin W."/>
            <person name="Li S."/>
            <person name="Li H."/>
            <person name="Zhou J."/>
            <person name="Ni P."/>
            <person name="Dong W."/>
            <person name="Hu S."/>
            <person name="Zeng C."/>
            <person name="Zhang J."/>
            <person name="Zhang Y."/>
            <person name="Li R."/>
            <person name="Xu Z."/>
            <person name="Li S."/>
            <person name="Li X."/>
            <person name="Zheng H."/>
            <person name="Cong L."/>
            <person name="Lin L."/>
            <person name="Yin J."/>
            <person name="Geng J."/>
            <person name="Li G."/>
            <person name="Shi J."/>
            <person name="Liu J."/>
            <person name="Lv H."/>
            <person name="Li J."/>
            <person name="Wang J."/>
            <person name="Deng Y."/>
            <person name="Ran L."/>
            <person name="Shi X."/>
            <person name="Wang X."/>
            <person name="Wu Q."/>
            <person name="Li C."/>
            <person name="Ren X."/>
            <person name="Wang J."/>
            <person name="Wang X."/>
            <person name="Li D."/>
            <person name="Liu D."/>
            <person name="Zhang X."/>
            <person name="Ji Z."/>
            <person name="Zhao W."/>
            <person name="Sun Y."/>
            <person name="Zhang Z."/>
            <person name="Bao J."/>
            <person name="Han Y."/>
            <person name="Dong L."/>
            <person name="Ji J."/>
            <person name="Chen P."/>
            <person name="Wu S."/>
            <person name="Liu J."/>
            <person name="Xiao Y."/>
            <person name="Bu D."/>
            <person name="Tan J."/>
            <person name="Yang L."/>
            <person name="Ye C."/>
            <person name="Zhang J."/>
            <person name="Xu J."/>
            <person name="Zhou Y."/>
            <person name="Yu Y."/>
            <person name="Zhang B."/>
            <person name="Zhuang S."/>
            <person name="Wei H."/>
            <person name="Liu B."/>
            <person name="Lei M."/>
            <person name="Yu H."/>
            <person name="Li Y."/>
            <person name="Xu H."/>
            <person name="Wei S."/>
            <person name="He X."/>
            <person name="Fang L."/>
            <person name="Zhang Z."/>
            <person name="Zhang Y."/>
            <person name="Huang X."/>
            <person name="Su Z."/>
            <person name="Tong W."/>
            <person name="Li J."/>
            <person name="Tong Z."/>
            <person name="Li S."/>
            <person name="Ye J."/>
            <person name="Wang L."/>
            <person name="Fang L."/>
            <person name="Lei T."/>
            <person name="Chen C."/>
            <person name="Chen H."/>
            <person name="Xu Z."/>
            <person name="Li H."/>
            <person name="Huang H."/>
            <person name="Zhang F."/>
            <person name="Xu H."/>
            <person name="Li N."/>
            <person name="Zhao C."/>
            <person name="Li S."/>
            <person name="Dong L."/>
            <person name="Huang Y."/>
            <person name="Li L."/>
            <person name="Xi Y."/>
            <person name="Qi Q."/>
            <person name="Li W."/>
            <person name="Zhang B."/>
            <person name="Hu W."/>
            <person name="Zhang Y."/>
            <person name="Tian X."/>
            <person name="Jiao Y."/>
            <person name="Liang X."/>
            <person name="Jin J."/>
            <person name="Gao L."/>
            <person name="Zheng W."/>
            <person name="Hao B."/>
            <person name="Liu S."/>
            <person name="Wang W."/>
            <person name="Yuan L."/>
            <person name="Cao M."/>
            <person name="McDermott J."/>
            <person name="Samudrala R."/>
            <person name="Wang J."/>
            <person name="Wong G.K."/>
            <person name="Yang H."/>
        </authorList>
    </citation>
    <scope>NUCLEOTIDE SEQUENCE [LARGE SCALE GENOMIC DNA]</scope>
</reference>
<organism evidence="3">
    <name type="scientific">Oryza sativa subsp. japonica</name>
    <name type="common">Rice</name>
    <dbReference type="NCBI Taxonomy" id="39947"/>
    <lineage>
        <taxon>Eukaryota</taxon>
        <taxon>Viridiplantae</taxon>
        <taxon>Streptophyta</taxon>
        <taxon>Embryophyta</taxon>
        <taxon>Tracheophyta</taxon>
        <taxon>Spermatophyta</taxon>
        <taxon>Magnoliopsida</taxon>
        <taxon>Liliopsida</taxon>
        <taxon>Poales</taxon>
        <taxon>Poaceae</taxon>
        <taxon>BOP clade</taxon>
        <taxon>Oryzoideae</taxon>
        <taxon>Oryzeae</taxon>
        <taxon>Oryzinae</taxon>
        <taxon>Oryza</taxon>
        <taxon>Oryza sativa</taxon>
    </lineage>
</organism>
<dbReference type="SUPFAM" id="SSF48403">
    <property type="entry name" value="Ankyrin repeat"/>
    <property type="match status" value="1"/>
</dbReference>
<dbReference type="PROSITE" id="PS50297">
    <property type="entry name" value="ANK_REP_REGION"/>
    <property type="match status" value="1"/>
</dbReference>
<dbReference type="InterPro" id="IPR036770">
    <property type="entry name" value="Ankyrin_rpt-contain_sf"/>
</dbReference>
<dbReference type="SUPFAM" id="SSF48452">
    <property type="entry name" value="TPR-like"/>
    <property type="match status" value="1"/>
</dbReference>
<feature type="repeat" description="ANK" evidence="1">
    <location>
        <begin position="67"/>
        <end position="100"/>
    </location>
</feature>
<sequence>MENEYIYREEEESIKEDEESWPFRRNQPNVIINNGAGSPLMSSLIYRSLKCMKLLIKAGADVNGKGTVVTPLMLAASQGGYTNFIQFLLKAGANPNIPDDLGWLPIEHAALRDCREEVEMLFPLTSPIPNVPNWSVNGIIAHAKVKNTKPMDQHQKESRKVVLKAQADLVFKQKNYAAAAKIYDLAIAHGPTAVLYANRSICRLLMGDGEGALSDAYRCRMMRPNWAKACYRQGAAHMLLKEYKHACDALMDAQKLDSGNVEIERELRKARELMAKPPDEQSKSNGDCIGGGFLGEAFAGGGEALRRGVRVGRRRGEVPAATGAVAEAEAEAAGSGGRRCWGGRGSHDYIDAQPAAREEARPNPMAAAEQRGGGGKRFGVLTEEKARQLRARMMETESFHDCMYHSAIASRLASAAPADDGKH</sequence>
<evidence type="ECO:0000256" key="2">
    <source>
        <dbReference type="SAM" id="MobiDB-lite"/>
    </source>
</evidence>
<gene>
    <name evidence="3" type="ORF">OsJ_00576</name>
</gene>
<evidence type="ECO:0000313" key="3">
    <source>
        <dbReference type="EMBL" id="EAZ10739.1"/>
    </source>
</evidence>
<dbReference type="EMBL" id="CM000138">
    <property type="protein sequence ID" value="EAZ10739.1"/>
    <property type="molecule type" value="Genomic_DNA"/>
</dbReference>
<proteinExistence type="predicted"/>
<dbReference type="SMART" id="SM00248">
    <property type="entry name" value="ANK"/>
    <property type="match status" value="2"/>
</dbReference>
<evidence type="ECO:0000256" key="1">
    <source>
        <dbReference type="PROSITE-ProRule" id="PRU00023"/>
    </source>
</evidence>
<protein>
    <submittedName>
        <fullName evidence="3">Uncharacterized protein</fullName>
    </submittedName>
</protein>